<dbReference type="EMBL" id="SUYC01000001">
    <property type="protein sequence ID" value="MBE6269644.1"/>
    <property type="molecule type" value="Genomic_DNA"/>
</dbReference>
<feature type="chain" id="PRO_5038405800" evidence="1">
    <location>
        <begin position="20"/>
        <end position="410"/>
    </location>
</feature>
<feature type="signal peptide" evidence="1">
    <location>
        <begin position="1"/>
        <end position="19"/>
    </location>
</feature>
<dbReference type="GO" id="GO:0008237">
    <property type="term" value="F:metallopeptidase activity"/>
    <property type="evidence" value="ECO:0007669"/>
    <property type="project" value="InterPro"/>
</dbReference>
<evidence type="ECO:0000313" key="4">
    <source>
        <dbReference type="Proteomes" id="UP000806522"/>
    </source>
</evidence>
<dbReference type="InterPro" id="IPR019026">
    <property type="entry name" value="Peptidase_M64_IgA"/>
</dbReference>
<gene>
    <name evidence="3" type="ORF">E7101_01670</name>
</gene>
<proteinExistence type="predicted"/>
<accession>A0A9D5S726</accession>
<dbReference type="Proteomes" id="UP000806522">
    <property type="component" value="Unassembled WGS sequence"/>
</dbReference>
<reference evidence="3" key="1">
    <citation type="submission" date="2019-04" db="EMBL/GenBank/DDBJ databases">
        <title>Evolution of Biomass-Degrading Anaerobic Consortia Revealed by Metagenomics.</title>
        <authorList>
            <person name="Peng X."/>
        </authorList>
    </citation>
    <scope>NUCLEOTIDE SEQUENCE</scope>
    <source>
        <strain evidence="3">SIG140</strain>
    </source>
</reference>
<dbReference type="InterPro" id="IPR038171">
    <property type="entry name" value="M64_N_sf"/>
</dbReference>
<comment type="caution">
    <text evidence="3">The sequence shown here is derived from an EMBL/GenBank/DDBJ whole genome shotgun (WGS) entry which is preliminary data.</text>
</comment>
<feature type="domain" description="Peptidase M64 N-terminal" evidence="2">
    <location>
        <begin position="22"/>
        <end position="140"/>
    </location>
</feature>
<sequence length="410" mass="47282">MRKIFIISALLVSFISAQAQRFEDYFEDKTLRLDYTFAGDVTRQQIYVDELVSLPRWYGRKQRLAELPLKGNGQITVRSLTDGTVIYRHSFSSLFQEWLATAEAKRTQKSFENVFLVPYPKSPVEIRVELFDYHDRVVCSFAHQVDPHDILIRKAGEHRVTPNITLQQAADTTRCIHVAFVAEGYQQQEMNVFLNDCRIAMESLFKHEPFKQNQNRFNIVAVMPPSVESGTSEPNKGIWKNTPLGSHFDTFYSDRYLTTLHLKKLHDVLAGTAYEHIIVLVNTERYGGGGIYNSYNLTYAHGPQFRPVVVHEFGHSFGGLGDEYPYGDDDPMYFADTEPWEPNLTTKHDFNGKWENLVKEKKAGLIEGGGYLSKGVWRGFENCRMRTNEEPEFCLVCQQALQRLIDFYTK</sequence>
<name>A0A9D5S726_XYLRU</name>
<dbReference type="AlphaFoldDB" id="A0A9D5S726"/>
<dbReference type="InterPro" id="IPR024079">
    <property type="entry name" value="MetalloPept_cat_dom_sf"/>
</dbReference>
<dbReference type="InterPro" id="IPR032625">
    <property type="entry name" value="M64_N"/>
</dbReference>
<evidence type="ECO:0000256" key="1">
    <source>
        <dbReference type="SAM" id="SignalP"/>
    </source>
</evidence>
<dbReference type="Pfam" id="PF09471">
    <property type="entry name" value="Peptidase_M64"/>
    <property type="match status" value="1"/>
</dbReference>
<dbReference type="Gene3D" id="3.40.390.10">
    <property type="entry name" value="Collagenase (Catalytic Domain)"/>
    <property type="match status" value="1"/>
</dbReference>
<dbReference type="Gene3D" id="2.60.40.3250">
    <property type="entry name" value="Peptidase M64, N-terminal domain"/>
    <property type="match status" value="1"/>
</dbReference>
<dbReference type="Pfam" id="PF16217">
    <property type="entry name" value="M64_N"/>
    <property type="match status" value="1"/>
</dbReference>
<evidence type="ECO:0000259" key="2">
    <source>
        <dbReference type="Pfam" id="PF16217"/>
    </source>
</evidence>
<organism evidence="3 4">
    <name type="scientific">Xylanibacter ruminicola</name>
    <name type="common">Prevotella ruminicola</name>
    <dbReference type="NCBI Taxonomy" id="839"/>
    <lineage>
        <taxon>Bacteria</taxon>
        <taxon>Pseudomonadati</taxon>
        <taxon>Bacteroidota</taxon>
        <taxon>Bacteroidia</taxon>
        <taxon>Bacteroidales</taxon>
        <taxon>Prevotellaceae</taxon>
        <taxon>Xylanibacter</taxon>
    </lineage>
</organism>
<evidence type="ECO:0000313" key="3">
    <source>
        <dbReference type="EMBL" id="MBE6269644.1"/>
    </source>
</evidence>
<protein>
    <submittedName>
        <fullName evidence="3">Peptidase M64</fullName>
    </submittedName>
</protein>
<keyword evidence="1" id="KW-0732">Signal</keyword>